<evidence type="ECO:0000313" key="4">
    <source>
        <dbReference type="EMBL" id="OOZ35633.1"/>
    </source>
</evidence>
<evidence type="ECO:0000259" key="3">
    <source>
        <dbReference type="Pfam" id="PF13464"/>
    </source>
</evidence>
<dbReference type="AlphaFoldDB" id="A0A1T2KRZ9"/>
<evidence type="ECO:0000256" key="2">
    <source>
        <dbReference type="SAM" id="Phobius"/>
    </source>
</evidence>
<protein>
    <recommendedName>
        <fullName evidence="3">Cytoskeleton protein RodZ-like C-terminal domain-containing protein</fullName>
    </recommendedName>
</protein>
<feature type="compositionally biased region" description="Polar residues" evidence="1">
    <location>
        <begin position="219"/>
        <end position="236"/>
    </location>
</feature>
<feature type="region of interest" description="Disordered" evidence="1">
    <location>
        <begin position="1"/>
        <end position="20"/>
    </location>
</feature>
<name>A0A1T2KRZ9_9GAMM</name>
<evidence type="ECO:0000256" key="1">
    <source>
        <dbReference type="SAM" id="MobiDB-lite"/>
    </source>
</evidence>
<gene>
    <name evidence="4" type="ORF">BOW51_11100</name>
</gene>
<comment type="caution">
    <text evidence="4">The sequence shown here is derived from an EMBL/GenBank/DDBJ whole genome shotgun (WGS) entry which is preliminary data.</text>
</comment>
<keyword evidence="2" id="KW-0472">Membrane</keyword>
<dbReference type="InterPro" id="IPR025194">
    <property type="entry name" value="RodZ-like_C"/>
</dbReference>
<dbReference type="InterPro" id="IPR010982">
    <property type="entry name" value="Lambda_DNA-bd_dom_sf"/>
</dbReference>
<feature type="region of interest" description="Disordered" evidence="1">
    <location>
        <begin position="219"/>
        <end position="242"/>
    </location>
</feature>
<dbReference type="RefSeq" id="WP_078488075.1">
    <property type="nucleotide sequence ID" value="NZ_MPRJ01000088.1"/>
</dbReference>
<dbReference type="InterPro" id="IPR001387">
    <property type="entry name" value="Cro/C1-type_HTH"/>
</dbReference>
<dbReference type="Pfam" id="PF13464">
    <property type="entry name" value="RodZ_C"/>
    <property type="match status" value="1"/>
</dbReference>
<dbReference type="InterPro" id="IPR050400">
    <property type="entry name" value="Bact_Cytoskel_RodZ"/>
</dbReference>
<evidence type="ECO:0000313" key="5">
    <source>
        <dbReference type="Proteomes" id="UP000190896"/>
    </source>
</evidence>
<dbReference type="PANTHER" id="PTHR34475">
    <property type="match status" value="1"/>
</dbReference>
<accession>A0A1T2KRZ9</accession>
<dbReference type="OrthoDB" id="9790252at2"/>
<dbReference type="PANTHER" id="PTHR34475:SF1">
    <property type="entry name" value="CYTOSKELETON PROTEIN RODZ"/>
    <property type="match status" value="1"/>
</dbReference>
<keyword evidence="5" id="KW-1185">Reference proteome</keyword>
<dbReference type="EMBL" id="MPRJ01000088">
    <property type="protein sequence ID" value="OOZ35633.1"/>
    <property type="molecule type" value="Genomic_DNA"/>
</dbReference>
<organism evidence="4 5">
    <name type="scientific">Solemya velesiana gill symbiont</name>
    <dbReference type="NCBI Taxonomy" id="1918948"/>
    <lineage>
        <taxon>Bacteria</taxon>
        <taxon>Pseudomonadati</taxon>
        <taxon>Pseudomonadota</taxon>
        <taxon>Gammaproteobacteria</taxon>
        <taxon>sulfur-oxidizing symbionts</taxon>
    </lineage>
</organism>
<feature type="domain" description="Cytoskeleton protein RodZ-like C-terminal" evidence="3">
    <location>
        <begin position="266"/>
        <end position="337"/>
    </location>
</feature>
<proteinExistence type="predicted"/>
<reference evidence="4 5" key="1">
    <citation type="submission" date="2016-11" db="EMBL/GenBank/DDBJ databases">
        <title>Mixed transmission modes and dynamic genome evolution in an obligate animal-bacterial symbiosis.</title>
        <authorList>
            <person name="Russell S.L."/>
            <person name="Corbett-Detig R.B."/>
            <person name="Cavanaugh C.M."/>
        </authorList>
    </citation>
    <scope>NUCLEOTIDE SEQUENCE [LARGE SCALE GENOMIC DNA]</scope>
    <source>
        <strain evidence="4">Se-Cadez</strain>
    </source>
</reference>
<keyword evidence="2" id="KW-0812">Transmembrane</keyword>
<dbReference type="Proteomes" id="UP000190896">
    <property type="component" value="Unassembled WGS sequence"/>
</dbReference>
<sequence>MNAAATEEVPEPAQEGPGERLRSIREAQGLDISRVAAELHLSAPVVQAIEADDYSGLPGSVFVQGYLRNYARLLSIPDEPILAAFQDLKPDNDRQLNLKAAQVRHELRSSHAGVRIITWLIVIGLVVLVLTWWRGYLKWPMSENGMESAQEPIQESAEPEFDAQQTPILVPFAPQAESSVTETEDAAQIQPQIEEVVGAGPAEQAVEQAETEMEEVIQTQSEAQPQPESTIAVTDTASQEAPEESAVAEAVVEEAPVAAAPSRKAVVEFLDDCWVDIRDASGQFKLVGLQKKGGSSVLAGEAPYKMVLGNAASVRVMVNGEDYDFTPHTRGNVARFTFDPASSR</sequence>
<dbReference type="Gene3D" id="1.10.260.40">
    <property type="entry name" value="lambda repressor-like DNA-binding domains"/>
    <property type="match status" value="1"/>
</dbReference>
<keyword evidence="2" id="KW-1133">Transmembrane helix</keyword>
<feature type="transmembrane region" description="Helical" evidence="2">
    <location>
        <begin position="112"/>
        <end position="133"/>
    </location>
</feature>
<dbReference type="CDD" id="cd00093">
    <property type="entry name" value="HTH_XRE"/>
    <property type="match status" value="1"/>
</dbReference>
<dbReference type="Pfam" id="PF13413">
    <property type="entry name" value="HTH_25"/>
    <property type="match status" value="1"/>
</dbReference>
<dbReference type="GO" id="GO:0003677">
    <property type="term" value="F:DNA binding"/>
    <property type="evidence" value="ECO:0007669"/>
    <property type="project" value="InterPro"/>
</dbReference>